<sequence length="43" mass="5035">MAVVDELDGKKQHQNKDTRRRARMVTAKIEQVVRDGGRLREQD</sequence>
<dbReference type="RefSeq" id="WP_170286672.1">
    <property type="nucleotide sequence ID" value="NZ_BAAATQ010000061.1"/>
</dbReference>
<feature type="compositionally biased region" description="Basic and acidic residues" evidence="1">
    <location>
        <begin position="7"/>
        <end position="17"/>
    </location>
</feature>
<evidence type="ECO:0000256" key="1">
    <source>
        <dbReference type="SAM" id="MobiDB-lite"/>
    </source>
</evidence>
<dbReference type="EMBL" id="VLKE01000002">
    <property type="protein sequence ID" value="TWH62343.1"/>
    <property type="molecule type" value="Genomic_DNA"/>
</dbReference>
<reference evidence="2 3" key="1">
    <citation type="submission" date="2019-07" db="EMBL/GenBank/DDBJ databases">
        <title>R&amp;d 2014.</title>
        <authorList>
            <person name="Klenk H.-P."/>
        </authorList>
    </citation>
    <scope>NUCLEOTIDE SEQUENCE [LARGE SCALE GENOMIC DNA]</scope>
    <source>
        <strain evidence="2 3">DSM 43868</strain>
    </source>
</reference>
<proteinExistence type="predicted"/>
<name>A0A562HVK4_MICOL</name>
<evidence type="ECO:0000313" key="3">
    <source>
        <dbReference type="Proteomes" id="UP000319825"/>
    </source>
</evidence>
<dbReference type="Proteomes" id="UP000319825">
    <property type="component" value="Unassembled WGS sequence"/>
</dbReference>
<comment type="caution">
    <text evidence="2">The sequence shown here is derived from an EMBL/GenBank/DDBJ whole genome shotgun (WGS) entry which is preliminary data.</text>
</comment>
<organism evidence="2 3">
    <name type="scientific">Micromonospora olivasterospora</name>
    <dbReference type="NCBI Taxonomy" id="1880"/>
    <lineage>
        <taxon>Bacteria</taxon>
        <taxon>Bacillati</taxon>
        <taxon>Actinomycetota</taxon>
        <taxon>Actinomycetes</taxon>
        <taxon>Micromonosporales</taxon>
        <taxon>Micromonosporaceae</taxon>
        <taxon>Micromonospora</taxon>
    </lineage>
</organism>
<feature type="region of interest" description="Disordered" evidence="1">
    <location>
        <begin position="1"/>
        <end position="22"/>
    </location>
</feature>
<gene>
    <name evidence="2" type="ORF">JD77_06394</name>
</gene>
<protein>
    <submittedName>
        <fullName evidence="2">Uncharacterized protein</fullName>
    </submittedName>
</protein>
<evidence type="ECO:0000313" key="2">
    <source>
        <dbReference type="EMBL" id="TWH62343.1"/>
    </source>
</evidence>
<accession>A0A562HVK4</accession>
<keyword evidence="3" id="KW-1185">Reference proteome</keyword>
<dbReference type="AlphaFoldDB" id="A0A562HVK4"/>